<dbReference type="SUPFAM" id="SSF56672">
    <property type="entry name" value="DNA/RNA polymerases"/>
    <property type="match status" value="1"/>
</dbReference>
<dbReference type="PANTHER" id="PTHR34072:SF52">
    <property type="entry name" value="RIBONUCLEASE H"/>
    <property type="match status" value="1"/>
</dbReference>
<evidence type="ECO:0000256" key="6">
    <source>
        <dbReference type="ARBA" id="ARBA00022918"/>
    </source>
</evidence>
<dbReference type="AlphaFoldDB" id="A0AAP0E9A5"/>
<dbReference type="EMBL" id="JBBNAF010000013">
    <property type="protein sequence ID" value="KAK9087232.1"/>
    <property type="molecule type" value="Genomic_DNA"/>
</dbReference>
<keyword evidence="9" id="KW-1185">Reference proteome</keyword>
<keyword evidence="3" id="KW-0540">Nuclease</keyword>
<dbReference type="PANTHER" id="PTHR34072">
    <property type="entry name" value="ENZYMATIC POLYPROTEIN-RELATED"/>
    <property type="match status" value="1"/>
</dbReference>
<keyword evidence="6" id="KW-0695">RNA-directed DNA polymerase</keyword>
<evidence type="ECO:0000256" key="3">
    <source>
        <dbReference type="ARBA" id="ARBA00022722"/>
    </source>
</evidence>
<dbReference type="GO" id="GO:0016787">
    <property type="term" value="F:hydrolase activity"/>
    <property type="evidence" value="ECO:0007669"/>
    <property type="project" value="UniProtKB-KW"/>
</dbReference>
<evidence type="ECO:0000256" key="4">
    <source>
        <dbReference type="ARBA" id="ARBA00022759"/>
    </source>
</evidence>
<evidence type="ECO:0000256" key="5">
    <source>
        <dbReference type="ARBA" id="ARBA00022801"/>
    </source>
</evidence>
<dbReference type="Proteomes" id="UP001420932">
    <property type="component" value="Unassembled WGS sequence"/>
</dbReference>
<protein>
    <recommendedName>
        <fullName evidence="7">Reverse transcriptase RNase H-like domain-containing protein</fullName>
    </recommendedName>
</protein>
<evidence type="ECO:0000313" key="9">
    <source>
        <dbReference type="Proteomes" id="UP001420932"/>
    </source>
</evidence>
<keyword evidence="5" id="KW-0378">Hydrolase</keyword>
<evidence type="ECO:0000256" key="1">
    <source>
        <dbReference type="ARBA" id="ARBA00022679"/>
    </source>
</evidence>
<dbReference type="GO" id="GO:0003964">
    <property type="term" value="F:RNA-directed DNA polymerase activity"/>
    <property type="evidence" value="ECO:0007669"/>
    <property type="project" value="UniProtKB-KW"/>
</dbReference>
<evidence type="ECO:0000256" key="2">
    <source>
        <dbReference type="ARBA" id="ARBA00022695"/>
    </source>
</evidence>
<gene>
    <name evidence="8" type="ORF">Syun_029626</name>
</gene>
<sequence length="159" mass="18514">MQEGKVVAYASRQLKVHERNYPIHDLKLAIGIFSLKIWRHYLYSEKFTVFSDHNALKYLFIHRKLNTSQRRWFEFLKDYDFTLDYHPSKVNVVVDALSRGSTSRENVATASGSQFRLFEEALVIMIHESPADTSSTERTSSGATNKFYCTHILVETEMI</sequence>
<dbReference type="CDD" id="cd09274">
    <property type="entry name" value="RNase_HI_RT_Ty3"/>
    <property type="match status" value="1"/>
</dbReference>
<keyword evidence="4" id="KW-0255">Endonuclease</keyword>
<name>A0AAP0E9A5_9MAGN</name>
<dbReference type="GO" id="GO:0004519">
    <property type="term" value="F:endonuclease activity"/>
    <property type="evidence" value="ECO:0007669"/>
    <property type="project" value="UniProtKB-KW"/>
</dbReference>
<comment type="caution">
    <text evidence="8">The sequence shown here is derived from an EMBL/GenBank/DDBJ whole genome shotgun (WGS) entry which is preliminary data.</text>
</comment>
<keyword evidence="1" id="KW-0808">Transferase</keyword>
<dbReference type="Pfam" id="PF17917">
    <property type="entry name" value="RT_RNaseH"/>
    <property type="match status" value="1"/>
</dbReference>
<organism evidence="8 9">
    <name type="scientific">Stephania yunnanensis</name>
    <dbReference type="NCBI Taxonomy" id="152371"/>
    <lineage>
        <taxon>Eukaryota</taxon>
        <taxon>Viridiplantae</taxon>
        <taxon>Streptophyta</taxon>
        <taxon>Embryophyta</taxon>
        <taxon>Tracheophyta</taxon>
        <taxon>Spermatophyta</taxon>
        <taxon>Magnoliopsida</taxon>
        <taxon>Ranunculales</taxon>
        <taxon>Menispermaceae</taxon>
        <taxon>Menispermoideae</taxon>
        <taxon>Cissampelideae</taxon>
        <taxon>Stephania</taxon>
    </lineage>
</organism>
<feature type="domain" description="Reverse transcriptase RNase H-like" evidence="7">
    <location>
        <begin position="5"/>
        <end position="79"/>
    </location>
</feature>
<evidence type="ECO:0000313" key="8">
    <source>
        <dbReference type="EMBL" id="KAK9087232.1"/>
    </source>
</evidence>
<evidence type="ECO:0000259" key="7">
    <source>
        <dbReference type="Pfam" id="PF17917"/>
    </source>
</evidence>
<reference evidence="8 9" key="1">
    <citation type="submission" date="2024-01" db="EMBL/GenBank/DDBJ databases">
        <title>Genome assemblies of Stephania.</title>
        <authorList>
            <person name="Yang L."/>
        </authorList>
    </citation>
    <scope>NUCLEOTIDE SEQUENCE [LARGE SCALE GENOMIC DNA]</scope>
    <source>
        <strain evidence="8">YNDBR</strain>
        <tissue evidence="8">Leaf</tissue>
    </source>
</reference>
<accession>A0AAP0E9A5</accession>
<dbReference type="InterPro" id="IPR043502">
    <property type="entry name" value="DNA/RNA_pol_sf"/>
</dbReference>
<keyword evidence="2" id="KW-0548">Nucleotidyltransferase</keyword>
<proteinExistence type="predicted"/>
<dbReference type="InterPro" id="IPR041373">
    <property type="entry name" value="RT_RNaseH"/>
</dbReference>